<dbReference type="InterPro" id="IPR036291">
    <property type="entry name" value="NAD(P)-bd_dom_sf"/>
</dbReference>
<evidence type="ECO:0000313" key="3">
    <source>
        <dbReference type="Proteomes" id="UP001287356"/>
    </source>
</evidence>
<dbReference type="SUPFAM" id="SSF51735">
    <property type="entry name" value="NAD(P)-binding Rossmann-fold domains"/>
    <property type="match status" value="1"/>
</dbReference>
<evidence type="ECO:0000313" key="2">
    <source>
        <dbReference type="EMBL" id="KAK3369752.1"/>
    </source>
</evidence>
<dbReference type="GO" id="GO:0016491">
    <property type="term" value="F:oxidoreductase activity"/>
    <property type="evidence" value="ECO:0007669"/>
    <property type="project" value="TreeGrafter"/>
</dbReference>
<gene>
    <name evidence="2" type="ORF">B0T24DRAFT_533011</name>
</gene>
<name>A0AAE0K504_9PEZI</name>
<dbReference type="InterPro" id="IPR051468">
    <property type="entry name" value="Fungal_SecMetab_SDRs"/>
</dbReference>
<keyword evidence="3" id="KW-1185">Reference proteome</keyword>
<dbReference type="Pfam" id="PF00106">
    <property type="entry name" value="adh_short"/>
    <property type="match status" value="1"/>
</dbReference>
<comment type="caution">
    <text evidence="2">The sequence shown here is derived from an EMBL/GenBank/DDBJ whole genome shotgun (WGS) entry which is preliminary data.</text>
</comment>
<evidence type="ECO:0000256" key="1">
    <source>
        <dbReference type="ARBA" id="ARBA00006484"/>
    </source>
</evidence>
<dbReference type="Gene3D" id="3.40.50.720">
    <property type="entry name" value="NAD(P)-binding Rossmann-like Domain"/>
    <property type="match status" value="1"/>
</dbReference>
<dbReference type="PANTHER" id="PTHR43544:SF26">
    <property type="entry name" value="SHORT CHAIN DEHYDROGENASE_REDUCTASE FAMILY OXIDOREDUCTASE (JCVI)"/>
    <property type="match status" value="1"/>
</dbReference>
<dbReference type="InterPro" id="IPR002347">
    <property type="entry name" value="SDR_fam"/>
</dbReference>
<reference evidence="2" key="2">
    <citation type="submission" date="2023-06" db="EMBL/GenBank/DDBJ databases">
        <authorList>
            <consortium name="Lawrence Berkeley National Laboratory"/>
            <person name="Haridas S."/>
            <person name="Hensen N."/>
            <person name="Bonometti L."/>
            <person name="Westerberg I."/>
            <person name="Brannstrom I.O."/>
            <person name="Guillou S."/>
            <person name="Cros-Aarteil S."/>
            <person name="Calhoun S."/>
            <person name="Kuo A."/>
            <person name="Mondo S."/>
            <person name="Pangilinan J."/>
            <person name="Riley R."/>
            <person name="Labutti K."/>
            <person name="Andreopoulos B."/>
            <person name="Lipzen A."/>
            <person name="Chen C."/>
            <person name="Yanf M."/>
            <person name="Daum C."/>
            <person name="Ng V."/>
            <person name="Clum A."/>
            <person name="Steindorff A."/>
            <person name="Ohm R."/>
            <person name="Martin F."/>
            <person name="Silar P."/>
            <person name="Natvig D."/>
            <person name="Lalanne C."/>
            <person name="Gautier V."/>
            <person name="Ament-Velasquez S.L."/>
            <person name="Kruys A."/>
            <person name="Hutchinson M.I."/>
            <person name="Powell A.J."/>
            <person name="Barry K."/>
            <person name="Miller A.N."/>
            <person name="Grigoriev I.V."/>
            <person name="Debuchy R."/>
            <person name="Gladieux P."/>
            <person name="Thoren M.H."/>
            <person name="Johannesson H."/>
        </authorList>
    </citation>
    <scope>NUCLEOTIDE SEQUENCE</scope>
    <source>
        <strain evidence="2">CBS 958.72</strain>
    </source>
</reference>
<dbReference type="Proteomes" id="UP001287356">
    <property type="component" value="Unassembled WGS sequence"/>
</dbReference>
<protein>
    <submittedName>
        <fullName evidence="2">Uncharacterized protein</fullName>
    </submittedName>
</protein>
<dbReference type="PRINTS" id="PR00081">
    <property type="entry name" value="GDHRDH"/>
</dbReference>
<dbReference type="PANTHER" id="PTHR43544">
    <property type="entry name" value="SHORT-CHAIN DEHYDROGENASE/REDUCTASE"/>
    <property type="match status" value="1"/>
</dbReference>
<organism evidence="2 3">
    <name type="scientific">Lasiosphaeria ovina</name>
    <dbReference type="NCBI Taxonomy" id="92902"/>
    <lineage>
        <taxon>Eukaryota</taxon>
        <taxon>Fungi</taxon>
        <taxon>Dikarya</taxon>
        <taxon>Ascomycota</taxon>
        <taxon>Pezizomycotina</taxon>
        <taxon>Sordariomycetes</taxon>
        <taxon>Sordariomycetidae</taxon>
        <taxon>Sordariales</taxon>
        <taxon>Lasiosphaeriaceae</taxon>
        <taxon>Lasiosphaeria</taxon>
    </lineage>
</organism>
<dbReference type="AlphaFoldDB" id="A0AAE0K504"/>
<proteinExistence type="inferred from homology"/>
<accession>A0AAE0K504</accession>
<reference evidence="2" key="1">
    <citation type="journal article" date="2023" name="Mol. Phylogenet. Evol.">
        <title>Genome-scale phylogeny and comparative genomics of the fungal order Sordariales.</title>
        <authorList>
            <person name="Hensen N."/>
            <person name="Bonometti L."/>
            <person name="Westerberg I."/>
            <person name="Brannstrom I.O."/>
            <person name="Guillou S."/>
            <person name="Cros-Aarteil S."/>
            <person name="Calhoun S."/>
            <person name="Haridas S."/>
            <person name="Kuo A."/>
            <person name="Mondo S."/>
            <person name="Pangilinan J."/>
            <person name="Riley R."/>
            <person name="LaButti K."/>
            <person name="Andreopoulos B."/>
            <person name="Lipzen A."/>
            <person name="Chen C."/>
            <person name="Yan M."/>
            <person name="Daum C."/>
            <person name="Ng V."/>
            <person name="Clum A."/>
            <person name="Steindorff A."/>
            <person name="Ohm R.A."/>
            <person name="Martin F."/>
            <person name="Silar P."/>
            <person name="Natvig D.O."/>
            <person name="Lalanne C."/>
            <person name="Gautier V."/>
            <person name="Ament-Velasquez S.L."/>
            <person name="Kruys A."/>
            <person name="Hutchinson M.I."/>
            <person name="Powell A.J."/>
            <person name="Barry K."/>
            <person name="Miller A.N."/>
            <person name="Grigoriev I.V."/>
            <person name="Debuchy R."/>
            <person name="Gladieux P."/>
            <person name="Hiltunen Thoren M."/>
            <person name="Johannesson H."/>
        </authorList>
    </citation>
    <scope>NUCLEOTIDE SEQUENCE</scope>
    <source>
        <strain evidence="2">CBS 958.72</strain>
    </source>
</reference>
<comment type="similarity">
    <text evidence="1">Belongs to the short-chain dehydrogenases/reductases (SDR) family.</text>
</comment>
<dbReference type="EMBL" id="JAULSN010000006">
    <property type="protein sequence ID" value="KAK3369752.1"/>
    <property type="molecule type" value="Genomic_DNA"/>
</dbReference>
<dbReference type="GO" id="GO:0005737">
    <property type="term" value="C:cytoplasm"/>
    <property type="evidence" value="ECO:0007669"/>
    <property type="project" value="TreeGrafter"/>
</dbReference>
<sequence length="251" mass="26878">MSIVVLITGANWGIGRGLLARYLALPDHTVIAANRDPDGASSRALSSLPRGEGTRLEVVKLDASVWQDAFDAVASLESRGVADHLDIVIGNAGVSYIWPAVADVRLEDIEGHIKPNVYGQVALYQAARPLLRKSKREPILTNMGSTAGSLSAPLPFPNAAYGPSKLASAWYTLKIHLEDDWLHSFSLCPGWVHTDLGDAGAKAFGVDEVTQAKFMIGLEESCDGMLKVLSTTTKAEHGGKLVLYNGETVAW</sequence>